<keyword evidence="6" id="KW-1185">Reference proteome</keyword>
<comment type="subcellular location">
    <subcellularLocation>
        <location evidence="1">Endomembrane system</location>
    </subcellularLocation>
</comment>
<dbReference type="AlphaFoldDB" id="M1VLS3"/>
<evidence type="ECO:0000256" key="3">
    <source>
        <dbReference type="ARBA" id="ARBA00023136"/>
    </source>
</evidence>
<protein>
    <recommendedName>
        <fullName evidence="4">MHD domain-containing protein</fullName>
    </recommendedName>
</protein>
<dbReference type="Gramene" id="CMS082CT">
    <property type="protein sequence ID" value="CMS082CT"/>
    <property type="gene ID" value="CMS082C"/>
</dbReference>
<dbReference type="Proteomes" id="UP000007014">
    <property type="component" value="Chromosome 19"/>
</dbReference>
<dbReference type="Pfam" id="PF00928">
    <property type="entry name" value="Adap_comp_sub"/>
    <property type="match status" value="1"/>
</dbReference>
<dbReference type="PROSITE" id="PS51072">
    <property type="entry name" value="MHD"/>
    <property type="match status" value="1"/>
</dbReference>
<sequence>MLRYLCILNELGAPLVEKRWSALYEWNGSSRDVIQEFWELIQEQPQRRSDAAGTLPWSERKGFREAGSRASGFFCYREVNGLWFLAGVDEYPPVSAREWLSAALVLDSLDRHLLPLLKECSRGHLSAQWLREHFVAVYELLEEMHPRGLPLVTEPSVLLQLVTFPSSLEQIMVNVAGALDTRLGLDRWTSMNHSISLRGAVASQVRSVPTERPGPTGIMASAASTLWQNLYRTTSSARRSLPRPFERVSGTHSDAVAIQSSASAAQRQSANTVAGHASVLDTRRGIAPQCEPRAPWRPTRVQHATEEFLVDIVETLSATVSGEQGTPVEWAVRGALECQSRLSGCPQLEMQLQCHQVGEREMAFHECALRSERNTSGSALTMSFIPPDGSFRLASYWLWRLIPHSGTHVAVNDSSSVFPLEVILRGGTQTSEQGCFIRVVASIKLHMLGSVTLEHLQLRVYLRMLTPTASARRGSSFRAPASHQLYSNIGSVSWDVSSLCLSWSIAKLDTVRVAHMESVLHADGVPFGESISVTHADLIFAPFAYSLSGLRIERLIIANEHQPAFKGMRHVLRCGVIQVLPGKLTDTDRSRRAS</sequence>
<dbReference type="InterPro" id="IPR011012">
    <property type="entry name" value="Longin-like_dom_sf"/>
</dbReference>
<dbReference type="InterPro" id="IPR036168">
    <property type="entry name" value="AP2_Mu_C_sf"/>
</dbReference>
<evidence type="ECO:0000259" key="4">
    <source>
        <dbReference type="PROSITE" id="PS51072"/>
    </source>
</evidence>
<dbReference type="InterPro" id="IPR050431">
    <property type="entry name" value="Adaptor_comp_med_subunit"/>
</dbReference>
<gene>
    <name evidence="5" type="ORF">CYME_CMS082C</name>
</gene>
<reference evidence="5 6" key="1">
    <citation type="journal article" date="2004" name="Nature">
        <title>Genome sequence of the ultrasmall unicellular red alga Cyanidioschyzon merolae 10D.</title>
        <authorList>
            <person name="Matsuzaki M."/>
            <person name="Misumi O."/>
            <person name="Shin-i T."/>
            <person name="Maruyama S."/>
            <person name="Takahara M."/>
            <person name="Miyagishima S."/>
            <person name="Mori T."/>
            <person name="Nishida K."/>
            <person name="Yagisawa F."/>
            <person name="Nishida K."/>
            <person name="Yoshida Y."/>
            <person name="Nishimura Y."/>
            <person name="Nakao S."/>
            <person name="Kobayashi T."/>
            <person name="Momoyama Y."/>
            <person name="Higashiyama T."/>
            <person name="Minoda A."/>
            <person name="Sano M."/>
            <person name="Nomoto H."/>
            <person name="Oishi K."/>
            <person name="Hayashi H."/>
            <person name="Ohta F."/>
            <person name="Nishizaka S."/>
            <person name="Haga S."/>
            <person name="Miura S."/>
            <person name="Morishita T."/>
            <person name="Kabeya Y."/>
            <person name="Terasawa K."/>
            <person name="Suzuki Y."/>
            <person name="Ishii Y."/>
            <person name="Asakawa S."/>
            <person name="Takano H."/>
            <person name="Ohta N."/>
            <person name="Kuroiwa H."/>
            <person name="Tanaka K."/>
            <person name="Shimizu N."/>
            <person name="Sugano S."/>
            <person name="Sato N."/>
            <person name="Nozaki H."/>
            <person name="Ogasawara N."/>
            <person name="Kohara Y."/>
            <person name="Kuroiwa T."/>
        </authorList>
    </citation>
    <scope>NUCLEOTIDE SEQUENCE [LARGE SCALE GENOMIC DNA]</scope>
    <source>
        <strain evidence="5 6">10D</strain>
    </source>
</reference>
<evidence type="ECO:0000256" key="1">
    <source>
        <dbReference type="ARBA" id="ARBA00004308"/>
    </source>
</evidence>
<dbReference type="eggNOG" id="KOG2740">
    <property type="taxonomic scope" value="Eukaryota"/>
</dbReference>
<accession>M1VLS3</accession>
<dbReference type="KEGG" id="cme:CYME_CMS082C"/>
<dbReference type="RefSeq" id="XP_005538759.1">
    <property type="nucleotide sequence ID" value="XM_005538702.1"/>
</dbReference>
<dbReference type="Gene3D" id="3.30.450.60">
    <property type="match status" value="1"/>
</dbReference>
<dbReference type="SUPFAM" id="SSF49447">
    <property type="entry name" value="Second domain of Mu2 adaptin subunit (ap50) of ap2 adaptor"/>
    <property type="match status" value="1"/>
</dbReference>
<dbReference type="GO" id="GO:0012505">
    <property type="term" value="C:endomembrane system"/>
    <property type="evidence" value="ECO:0007669"/>
    <property type="project" value="UniProtKB-SubCell"/>
</dbReference>
<dbReference type="OMA" id="CVKLLRF"/>
<dbReference type="InterPro" id="IPR028565">
    <property type="entry name" value="MHD"/>
</dbReference>
<dbReference type="GeneID" id="16997445"/>
<proteinExistence type="predicted"/>
<keyword evidence="2" id="KW-0813">Transport</keyword>
<dbReference type="EMBL" id="AP006501">
    <property type="protein sequence ID" value="BAM82723.1"/>
    <property type="molecule type" value="Genomic_DNA"/>
</dbReference>
<keyword evidence="3" id="KW-0472">Membrane</keyword>
<reference evidence="5 6" key="2">
    <citation type="journal article" date="2007" name="BMC Biol.">
        <title>A 100%-complete sequence reveals unusually simple genomic features in the hot-spring red alga Cyanidioschyzon merolae.</title>
        <authorList>
            <person name="Nozaki H."/>
            <person name="Takano H."/>
            <person name="Misumi O."/>
            <person name="Terasawa K."/>
            <person name="Matsuzaki M."/>
            <person name="Maruyama S."/>
            <person name="Nishida K."/>
            <person name="Yagisawa F."/>
            <person name="Yoshida Y."/>
            <person name="Fujiwara T."/>
            <person name="Takio S."/>
            <person name="Tamura K."/>
            <person name="Chung S.J."/>
            <person name="Nakamura S."/>
            <person name="Kuroiwa H."/>
            <person name="Tanaka K."/>
            <person name="Sato N."/>
            <person name="Kuroiwa T."/>
        </authorList>
    </citation>
    <scope>NUCLEOTIDE SEQUENCE [LARGE SCALE GENOMIC DNA]</scope>
    <source>
        <strain evidence="5 6">10D</strain>
    </source>
</reference>
<name>M1VLS3_CYAM1</name>
<dbReference type="HOGENOM" id="CLU_459576_0_0_1"/>
<organism evidence="5 6">
    <name type="scientific">Cyanidioschyzon merolae (strain NIES-3377 / 10D)</name>
    <name type="common">Unicellular red alga</name>
    <dbReference type="NCBI Taxonomy" id="280699"/>
    <lineage>
        <taxon>Eukaryota</taxon>
        <taxon>Rhodophyta</taxon>
        <taxon>Bangiophyceae</taxon>
        <taxon>Cyanidiales</taxon>
        <taxon>Cyanidiaceae</taxon>
        <taxon>Cyanidioschyzon</taxon>
    </lineage>
</organism>
<dbReference type="SUPFAM" id="SSF64356">
    <property type="entry name" value="SNARE-like"/>
    <property type="match status" value="1"/>
</dbReference>
<dbReference type="STRING" id="280699.M1VLS3"/>
<evidence type="ECO:0000313" key="6">
    <source>
        <dbReference type="Proteomes" id="UP000007014"/>
    </source>
</evidence>
<dbReference type="Gene3D" id="2.60.40.1170">
    <property type="entry name" value="Mu homology domain, subdomain B"/>
    <property type="match status" value="2"/>
</dbReference>
<dbReference type="PANTHER" id="PTHR10529">
    <property type="entry name" value="AP COMPLEX SUBUNIT MU"/>
    <property type="match status" value="1"/>
</dbReference>
<evidence type="ECO:0000313" key="5">
    <source>
        <dbReference type="EMBL" id="BAM82723.1"/>
    </source>
</evidence>
<feature type="domain" description="MHD" evidence="4">
    <location>
        <begin position="305"/>
        <end position="580"/>
    </location>
</feature>
<evidence type="ECO:0000256" key="2">
    <source>
        <dbReference type="ARBA" id="ARBA00022448"/>
    </source>
</evidence>
<dbReference type="OrthoDB" id="870at2759"/>